<keyword evidence="1" id="KW-0732">Signal</keyword>
<evidence type="ECO:0000256" key="1">
    <source>
        <dbReference type="SAM" id="SignalP"/>
    </source>
</evidence>
<reference evidence="3" key="1">
    <citation type="journal article" date="2011" name="Proc. Natl. Acad. Sci. U.S.A.">
        <title>Obligate biotrophy features unraveled by the genomic analysis of rust fungi.</title>
        <authorList>
            <person name="Duplessis S."/>
            <person name="Cuomo C.A."/>
            <person name="Lin Y.-C."/>
            <person name="Aerts A."/>
            <person name="Tisserant E."/>
            <person name="Veneault-Fourrey C."/>
            <person name="Joly D.L."/>
            <person name="Hacquard S."/>
            <person name="Amselem J."/>
            <person name="Cantarel B.L."/>
            <person name="Chiu R."/>
            <person name="Coutinho P.M."/>
            <person name="Feau N."/>
            <person name="Field M."/>
            <person name="Frey P."/>
            <person name="Gelhaye E."/>
            <person name="Goldberg J."/>
            <person name="Grabherr M.G."/>
            <person name="Kodira C.D."/>
            <person name="Kohler A."/>
            <person name="Kuees U."/>
            <person name="Lindquist E.A."/>
            <person name="Lucas S.M."/>
            <person name="Mago R."/>
            <person name="Mauceli E."/>
            <person name="Morin E."/>
            <person name="Murat C."/>
            <person name="Pangilinan J.L."/>
            <person name="Park R."/>
            <person name="Pearson M."/>
            <person name="Quesneville H."/>
            <person name="Rouhier N."/>
            <person name="Sakthikumar S."/>
            <person name="Salamov A.A."/>
            <person name="Schmutz J."/>
            <person name="Selles B."/>
            <person name="Shapiro H."/>
            <person name="Tanguay P."/>
            <person name="Tuskan G.A."/>
            <person name="Henrissat B."/>
            <person name="Van de Peer Y."/>
            <person name="Rouze P."/>
            <person name="Ellis J.G."/>
            <person name="Dodds P.N."/>
            <person name="Schein J.E."/>
            <person name="Zhong S."/>
            <person name="Hamelin R.C."/>
            <person name="Grigoriev I.V."/>
            <person name="Szabo L.J."/>
            <person name="Martin F."/>
        </authorList>
    </citation>
    <scope>NUCLEOTIDE SEQUENCE [LARGE SCALE GENOMIC DNA]</scope>
    <source>
        <strain evidence="3">98AG31 / pathotype 3-4-7</strain>
    </source>
</reference>
<evidence type="ECO:0000313" key="3">
    <source>
        <dbReference type="Proteomes" id="UP000001072"/>
    </source>
</evidence>
<dbReference type="GeneID" id="18932241"/>
<name>F4S1A4_MELLP</name>
<feature type="signal peptide" evidence="1">
    <location>
        <begin position="1"/>
        <end position="22"/>
    </location>
</feature>
<dbReference type="KEGG" id="mlr:MELLADRAFT_72955"/>
<gene>
    <name evidence="2" type="ORF">MELLADRAFT_72955</name>
</gene>
<dbReference type="VEuPathDB" id="FungiDB:MELLADRAFT_72955"/>
<evidence type="ECO:0000313" key="2">
    <source>
        <dbReference type="EMBL" id="EGG01595.1"/>
    </source>
</evidence>
<dbReference type="OrthoDB" id="2536450at2759"/>
<dbReference type="PANTHER" id="PTHR34862:SF1">
    <property type="entry name" value="SPARK DOMAIN-CONTAINING PROTEIN"/>
    <property type="match status" value="1"/>
</dbReference>
<protein>
    <recommendedName>
        <fullName evidence="4">Secreted protein</fullName>
    </recommendedName>
</protein>
<dbReference type="HOGENOM" id="CLU_080223_0_0_1"/>
<keyword evidence="3" id="KW-1185">Reference proteome</keyword>
<dbReference type="InParanoid" id="F4S1A4"/>
<proteinExistence type="predicted"/>
<dbReference type="Proteomes" id="UP000001072">
    <property type="component" value="Unassembled WGS sequence"/>
</dbReference>
<dbReference type="AlphaFoldDB" id="F4S1A4"/>
<sequence>MSSLRMISVSVVLSALTCVTIAQDLTQLIGSLSGTCQAAAGGLLTSEFGTCANVMGLVPVIGASGSVLAPFGDYVTSTCPTATCSDSVVASANAALQKGCSADIAKGVTTAIALATIVQNFSPIHGLLCSQYASNGTYCVLNLLGNLEKVTGKPVTVALAEGMLVQGFSALLPLLATAPKEIYCDDCGHALYTEISGIKPIAANSTAAPDSSKLVQATCGANFTDGKVPATIKQASSSSNSTSTGGYTASGSAGLAASSSTGSFTKPLSFVLASSTLFVYLLLSA</sequence>
<accession>F4S1A4</accession>
<dbReference type="PANTHER" id="PTHR34862">
    <property type="entry name" value="SPARK DOMAIN-CONTAINING PROTEIN"/>
    <property type="match status" value="1"/>
</dbReference>
<dbReference type="EMBL" id="GL883137">
    <property type="protein sequence ID" value="EGG01595.1"/>
    <property type="molecule type" value="Genomic_DNA"/>
</dbReference>
<dbReference type="RefSeq" id="XP_007415186.1">
    <property type="nucleotide sequence ID" value="XM_007415124.1"/>
</dbReference>
<dbReference type="eggNOG" id="ENOG502S9QB">
    <property type="taxonomic scope" value="Eukaryota"/>
</dbReference>
<feature type="chain" id="PRO_5003315680" description="Secreted protein" evidence="1">
    <location>
        <begin position="23"/>
        <end position="285"/>
    </location>
</feature>
<organism evidence="3">
    <name type="scientific">Melampsora larici-populina (strain 98AG31 / pathotype 3-4-7)</name>
    <name type="common">Poplar leaf rust fungus</name>
    <dbReference type="NCBI Taxonomy" id="747676"/>
    <lineage>
        <taxon>Eukaryota</taxon>
        <taxon>Fungi</taxon>
        <taxon>Dikarya</taxon>
        <taxon>Basidiomycota</taxon>
        <taxon>Pucciniomycotina</taxon>
        <taxon>Pucciniomycetes</taxon>
        <taxon>Pucciniales</taxon>
        <taxon>Melampsoraceae</taxon>
        <taxon>Melampsora</taxon>
    </lineage>
</organism>
<evidence type="ECO:0008006" key="4">
    <source>
        <dbReference type="Google" id="ProtNLM"/>
    </source>
</evidence>